<dbReference type="PANTHER" id="PTHR43404">
    <property type="entry name" value="LIPOPOLYSACCHARIDE CHOLINEPHOSPHOTRANSFERASE LICD"/>
    <property type="match status" value="1"/>
</dbReference>
<dbReference type="Proteomes" id="UP001523565">
    <property type="component" value="Unassembled WGS sequence"/>
</dbReference>
<evidence type="ECO:0000313" key="3">
    <source>
        <dbReference type="Proteomes" id="UP001523565"/>
    </source>
</evidence>
<sequence length="289" mass="33836">MSSRKFKKELIFTKEDCGEPISLEEHRQIIMQMLESLVAFCVKHHIRYTLSGGTLLGAIRHKGFIPWDDDIDINMPRPDIEKLYKISKGKIDKYLLVAPGEDRFTGSFYRLYNLDTIMENELGMKNSKPTYNPVFVDIFPVEGLPKSNILTNIYYFTATILRKTMRVAQRSNVAAKNRKELLLNYLGYLPSRIIGYKRLVRWFQKYIQSIPFNNAEYVGVMSAAKHTTEEKIDKKGYLTPIEVEFEGKKYRGPANYDAYLSQLYGEYMKMPPIDKQKTHHTFKVFRRKK</sequence>
<dbReference type="RefSeq" id="WP_262068392.1">
    <property type="nucleotide sequence ID" value="NZ_JAMXOC010000004.1"/>
</dbReference>
<feature type="domain" description="LicD/FKTN/FKRP nucleotidyltransferase" evidence="1">
    <location>
        <begin position="41"/>
        <end position="265"/>
    </location>
</feature>
<dbReference type="InterPro" id="IPR007074">
    <property type="entry name" value="LicD/FKTN/FKRP_NTP_transf"/>
</dbReference>
<dbReference type="Pfam" id="PF04991">
    <property type="entry name" value="LicD"/>
    <property type="match status" value="1"/>
</dbReference>
<name>A0ABT1EFK8_9FIRM</name>
<keyword evidence="3" id="KW-1185">Reference proteome</keyword>
<organism evidence="2 3">
    <name type="scientific">Ohessyouella blattaphilus</name>
    <dbReference type="NCBI Taxonomy" id="2949333"/>
    <lineage>
        <taxon>Bacteria</taxon>
        <taxon>Bacillati</taxon>
        <taxon>Bacillota</taxon>
        <taxon>Clostridia</taxon>
        <taxon>Lachnospirales</taxon>
        <taxon>Lachnospiraceae</taxon>
        <taxon>Ohessyouella</taxon>
    </lineage>
</organism>
<evidence type="ECO:0000313" key="2">
    <source>
        <dbReference type="EMBL" id="MCP1109485.1"/>
    </source>
</evidence>
<gene>
    <name evidence="2" type="ORF">NK118_04380</name>
</gene>
<dbReference type="EMBL" id="JAMZFV010000004">
    <property type="protein sequence ID" value="MCP1109485.1"/>
    <property type="molecule type" value="Genomic_DNA"/>
</dbReference>
<accession>A0ABT1EFK8</accession>
<dbReference type="InterPro" id="IPR052942">
    <property type="entry name" value="LPS_cholinephosphotransferase"/>
</dbReference>
<protein>
    <submittedName>
        <fullName evidence="2">LicD family protein</fullName>
    </submittedName>
</protein>
<dbReference type="PANTHER" id="PTHR43404:SF2">
    <property type="entry name" value="LIPOPOLYSACCHARIDE CHOLINEPHOSPHOTRANSFERASE LICD"/>
    <property type="match status" value="1"/>
</dbReference>
<comment type="caution">
    <text evidence="2">The sequence shown here is derived from an EMBL/GenBank/DDBJ whole genome shotgun (WGS) entry which is preliminary data.</text>
</comment>
<evidence type="ECO:0000259" key="1">
    <source>
        <dbReference type="Pfam" id="PF04991"/>
    </source>
</evidence>
<reference evidence="2 3" key="1">
    <citation type="journal article" date="2022" name="Genome Biol. Evol.">
        <title>Host diet, physiology and behaviors set the stage for Lachnospiraceae cladogenesis.</title>
        <authorList>
            <person name="Vera-Ponce De Leon A."/>
            <person name="Schneider M."/>
            <person name="Jahnes B.C."/>
            <person name="Sadowski V."/>
            <person name="Camuy-Velez L.A."/>
            <person name="Duan J."/>
            <person name="Sabree Z.L."/>
        </authorList>
    </citation>
    <scope>NUCLEOTIDE SEQUENCE [LARGE SCALE GENOMIC DNA]</scope>
    <source>
        <strain evidence="2 3">PAL227</strain>
    </source>
</reference>
<proteinExistence type="predicted"/>